<keyword evidence="2" id="KW-1185">Reference proteome</keyword>
<dbReference type="Proteomes" id="UP000297245">
    <property type="component" value="Unassembled WGS sequence"/>
</dbReference>
<evidence type="ECO:0000313" key="2">
    <source>
        <dbReference type="Proteomes" id="UP000297245"/>
    </source>
</evidence>
<evidence type="ECO:0000313" key="1">
    <source>
        <dbReference type="EMBL" id="THU80448.1"/>
    </source>
</evidence>
<reference evidence="1 2" key="1">
    <citation type="journal article" date="2019" name="Nat. Ecol. Evol.">
        <title>Megaphylogeny resolves global patterns of mushroom evolution.</title>
        <authorList>
            <person name="Varga T."/>
            <person name="Krizsan K."/>
            <person name="Foldi C."/>
            <person name="Dima B."/>
            <person name="Sanchez-Garcia M."/>
            <person name="Sanchez-Ramirez S."/>
            <person name="Szollosi G.J."/>
            <person name="Szarkandi J.G."/>
            <person name="Papp V."/>
            <person name="Albert L."/>
            <person name="Andreopoulos W."/>
            <person name="Angelini C."/>
            <person name="Antonin V."/>
            <person name="Barry K.W."/>
            <person name="Bougher N.L."/>
            <person name="Buchanan P."/>
            <person name="Buyck B."/>
            <person name="Bense V."/>
            <person name="Catcheside P."/>
            <person name="Chovatia M."/>
            <person name="Cooper J."/>
            <person name="Damon W."/>
            <person name="Desjardin D."/>
            <person name="Finy P."/>
            <person name="Geml J."/>
            <person name="Haridas S."/>
            <person name="Hughes K."/>
            <person name="Justo A."/>
            <person name="Karasinski D."/>
            <person name="Kautmanova I."/>
            <person name="Kiss B."/>
            <person name="Kocsube S."/>
            <person name="Kotiranta H."/>
            <person name="LaButti K.M."/>
            <person name="Lechner B.E."/>
            <person name="Liimatainen K."/>
            <person name="Lipzen A."/>
            <person name="Lukacs Z."/>
            <person name="Mihaltcheva S."/>
            <person name="Morgado L.N."/>
            <person name="Niskanen T."/>
            <person name="Noordeloos M.E."/>
            <person name="Ohm R.A."/>
            <person name="Ortiz-Santana B."/>
            <person name="Ovrebo C."/>
            <person name="Racz N."/>
            <person name="Riley R."/>
            <person name="Savchenko A."/>
            <person name="Shiryaev A."/>
            <person name="Soop K."/>
            <person name="Spirin V."/>
            <person name="Szebenyi C."/>
            <person name="Tomsovsky M."/>
            <person name="Tulloss R.E."/>
            <person name="Uehling J."/>
            <person name="Grigoriev I.V."/>
            <person name="Vagvolgyi C."/>
            <person name="Papp T."/>
            <person name="Martin F.M."/>
            <person name="Miettinen O."/>
            <person name="Hibbett D.S."/>
            <person name="Nagy L.G."/>
        </authorList>
    </citation>
    <scope>NUCLEOTIDE SEQUENCE [LARGE SCALE GENOMIC DNA]</scope>
    <source>
        <strain evidence="1 2">CBS 962.96</strain>
    </source>
</reference>
<protein>
    <submittedName>
        <fullName evidence="1">Uncharacterized protein</fullName>
    </submittedName>
</protein>
<proteinExistence type="predicted"/>
<dbReference type="OrthoDB" id="3341102at2759"/>
<feature type="non-terminal residue" evidence="1">
    <location>
        <position position="1"/>
    </location>
</feature>
<gene>
    <name evidence="1" type="ORF">K435DRAFT_695678</name>
</gene>
<name>A0A4S8KXZ3_DENBC</name>
<accession>A0A4S8KXZ3</accession>
<dbReference type="AlphaFoldDB" id="A0A4S8KXZ3"/>
<dbReference type="EMBL" id="ML179904">
    <property type="protein sequence ID" value="THU80448.1"/>
    <property type="molecule type" value="Genomic_DNA"/>
</dbReference>
<sequence>SAYPELVEVIKTRLRDLRSSGAPLSVITARGVMIATIMEQKPEILDKTFPDGSKFQASDSFVRSWLHDALNWS</sequence>
<organism evidence="1 2">
    <name type="scientific">Dendrothele bispora (strain CBS 962.96)</name>
    <dbReference type="NCBI Taxonomy" id="1314807"/>
    <lineage>
        <taxon>Eukaryota</taxon>
        <taxon>Fungi</taxon>
        <taxon>Dikarya</taxon>
        <taxon>Basidiomycota</taxon>
        <taxon>Agaricomycotina</taxon>
        <taxon>Agaricomycetes</taxon>
        <taxon>Agaricomycetidae</taxon>
        <taxon>Agaricales</taxon>
        <taxon>Agaricales incertae sedis</taxon>
        <taxon>Dendrothele</taxon>
    </lineage>
</organism>